<evidence type="ECO:0000256" key="1">
    <source>
        <dbReference type="SAM" id="MobiDB-lite"/>
    </source>
</evidence>
<accession>A0AAD2FIT3</accession>
<dbReference type="EMBL" id="CAKOGP040001112">
    <property type="protein sequence ID" value="CAJ1942106.1"/>
    <property type="molecule type" value="Genomic_DNA"/>
</dbReference>
<keyword evidence="3" id="KW-1185">Reference proteome</keyword>
<feature type="compositionally biased region" description="Low complexity" evidence="1">
    <location>
        <begin position="130"/>
        <end position="141"/>
    </location>
</feature>
<comment type="caution">
    <text evidence="2">The sequence shown here is derived from an EMBL/GenBank/DDBJ whole genome shotgun (WGS) entry which is preliminary data.</text>
</comment>
<evidence type="ECO:0000313" key="3">
    <source>
        <dbReference type="Proteomes" id="UP001295423"/>
    </source>
</evidence>
<reference evidence="2" key="1">
    <citation type="submission" date="2023-08" db="EMBL/GenBank/DDBJ databases">
        <authorList>
            <person name="Audoor S."/>
            <person name="Bilcke G."/>
        </authorList>
    </citation>
    <scope>NUCLEOTIDE SEQUENCE</scope>
</reference>
<proteinExistence type="predicted"/>
<gene>
    <name evidence="2" type="ORF">CYCCA115_LOCUS7781</name>
</gene>
<feature type="region of interest" description="Disordered" evidence="1">
    <location>
        <begin position="110"/>
        <end position="141"/>
    </location>
</feature>
<protein>
    <submittedName>
        <fullName evidence="2">Uncharacterized protein</fullName>
    </submittedName>
</protein>
<evidence type="ECO:0000313" key="2">
    <source>
        <dbReference type="EMBL" id="CAJ1942106.1"/>
    </source>
</evidence>
<name>A0AAD2FIT3_9STRA</name>
<organism evidence="2 3">
    <name type="scientific">Cylindrotheca closterium</name>
    <dbReference type="NCBI Taxonomy" id="2856"/>
    <lineage>
        <taxon>Eukaryota</taxon>
        <taxon>Sar</taxon>
        <taxon>Stramenopiles</taxon>
        <taxon>Ochrophyta</taxon>
        <taxon>Bacillariophyta</taxon>
        <taxon>Bacillariophyceae</taxon>
        <taxon>Bacillariophycidae</taxon>
        <taxon>Bacillariales</taxon>
        <taxon>Bacillariaceae</taxon>
        <taxon>Cylindrotheca</taxon>
    </lineage>
</organism>
<dbReference type="AlphaFoldDB" id="A0AAD2FIT3"/>
<sequence length="251" mass="27556">MESACSYNGMDTSIRKLSIDDTSGGIISPSCAGESSKGTEPKQWHIMTNLSTSLVQALDADTSAHPVTPCPSDSSCCTDCGVSSSMSHAAAGSPLSWDHQSPVNNKIPTEVQMAQQQQQQQQSKENAQKPSVPAVVNQQQQQQSAASNAAVSKNVTSEAQKRRHFLILVQIIFKVLKQAKAQDAITFHCKKVIRECTQRNRQGDPNFTSLVDSATPRLRKVVGEKTWRRSILLLKHYIQQQQQQQQPAMVV</sequence>
<dbReference type="Proteomes" id="UP001295423">
    <property type="component" value="Unassembled WGS sequence"/>
</dbReference>